<feature type="coiled-coil region" evidence="1">
    <location>
        <begin position="195"/>
        <end position="311"/>
    </location>
</feature>
<evidence type="ECO:0000313" key="4">
    <source>
        <dbReference type="Proteomes" id="UP000574317"/>
    </source>
</evidence>
<evidence type="ECO:0000256" key="1">
    <source>
        <dbReference type="SAM" id="Coils"/>
    </source>
</evidence>
<dbReference type="CDD" id="cd06503">
    <property type="entry name" value="ATP-synt_Fo_b"/>
    <property type="match status" value="1"/>
</dbReference>
<feature type="region of interest" description="Disordered" evidence="2">
    <location>
        <begin position="662"/>
        <end position="687"/>
    </location>
</feature>
<comment type="caution">
    <text evidence="3">The sequence shown here is derived from an EMBL/GenBank/DDBJ whole genome shotgun (WGS) entry which is preliminary data.</text>
</comment>
<feature type="compositionally biased region" description="Basic and acidic residues" evidence="2">
    <location>
        <begin position="613"/>
        <end position="627"/>
    </location>
</feature>
<feature type="region of interest" description="Disordered" evidence="2">
    <location>
        <begin position="503"/>
        <end position="646"/>
    </location>
</feature>
<proteinExistence type="predicted"/>
<dbReference type="Proteomes" id="UP000574317">
    <property type="component" value="Unassembled WGS sequence"/>
</dbReference>
<evidence type="ECO:0000313" key="3">
    <source>
        <dbReference type="EMBL" id="KAF5554734.1"/>
    </source>
</evidence>
<gene>
    <name evidence="3" type="ORF">FNAPI_6330</name>
</gene>
<accession>A0A8H5JG37</accession>
<evidence type="ECO:0000256" key="2">
    <source>
        <dbReference type="SAM" id="MobiDB-lite"/>
    </source>
</evidence>
<keyword evidence="1" id="KW-0175">Coiled coil</keyword>
<protein>
    <submittedName>
        <fullName evidence="3">Uncharacterized protein</fullName>
    </submittedName>
</protein>
<feature type="region of interest" description="Disordered" evidence="2">
    <location>
        <begin position="390"/>
        <end position="463"/>
    </location>
</feature>
<sequence>MSYPRPTLEADNSPGNGEQSSGDASSDWNDSEEEEDDEQSNGSSYSDTSDYDASSPRGPVSHNPGDNGSGAYYGRGVNYGPPRGNGLYGNPLVPYGHGYPYPQAGQPPDHYSAGGFGANQSSIPTAYPSGHVHYPRIPNMPPNPFSYQAADMMSYHHHQAPVRPGSDNPRPAADTSLLRVESPSPARVDPEKIRLEAEIAAFKAMEEKIKTAEMQKEAESQIRREAEQALQRRLQDMQEAQEEAKKEIERARSEAEKAACERLQAELKAEEDRSRRFKDFATNLEKKVRLKVEMEKIAQSAEREARAKQNEDRERLAKLKMMQSMDKIINLTKKEVLHDFITDGESIGSEERQGWLMETQNEVDAKGSVWRAEAGQLSARRLRNASMQPGYANASSVRSSLCNPLQQAGTPRDWKDSRPHASNLPGSELFGGAKKTTAGGGLNITDLSQDPGEDTSGSQRQLNTYDKIDGTTLEDVVDRIADAVVERLVHSPYHSMLMHKPSHIGQHHGRDSQPIAEPYTGSQNSFLKTGKYGNEENSGGALRPLPGRPPRQFYKPFKPAYLRGRSLRGPTGSTSSEPPLNGPVCSQGKSFSEKLKTSLIPQPPPEVAVIGKRGSENRCPEVEDTRQKAPTVHGSDLELPKGGGQKWRYPHMRIEEVDPSLDDISSVGKRSDRNYTNAFADDQNGGDDLQRAYQHIFHGTEVPLP</sequence>
<feature type="region of interest" description="Disordered" evidence="2">
    <location>
        <begin position="158"/>
        <end position="185"/>
    </location>
</feature>
<dbReference type="AlphaFoldDB" id="A0A8H5JG37"/>
<organism evidence="3 4">
    <name type="scientific">Fusarium napiforme</name>
    <dbReference type="NCBI Taxonomy" id="42672"/>
    <lineage>
        <taxon>Eukaryota</taxon>
        <taxon>Fungi</taxon>
        <taxon>Dikarya</taxon>
        <taxon>Ascomycota</taxon>
        <taxon>Pezizomycotina</taxon>
        <taxon>Sordariomycetes</taxon>
        <taxon>Hypocreomycetidae</taxon>
        <taxon>Hypocreales</taxon>
        <taxon>Nectriaceae</taxon>
        <taxon>Fusarium</taxon>
        <taxon>Fusarium fujikuroi species complex</taxon>
    </lineage>
</organism>
<name>A0A8H5JG37_9HYPO</name>
<feature type="compositionally biased region" description="Polar residues" evidence="2">
    <location>
        <begin position="393"/>
        <end position="409"/>
    </location>
</feature>
<feature type="compositionally biased region" description="Acidic residues" evidence="2">
    <location>
        <begin position="29"/>
        <end position="39"/>
    </location>
</feature>
<feature type="region of interest" description="Disordered" evidence="2">
    <location>
        <begin position="1"/>
        <end position="80"/>
    </location>
</feature>
<feature type="compositionally biased region" description="Low complexity" evidence="2">
    <location>
        <begin position="40"/>
        <end position="55"/>
    </location>
</feature>
<keyword evidence="4" id="KW-1185">Reference proteome</keyword>
<reference evidence="3 4" key="1">
    <citation type="submission" date="2020-05" db="EMBL/GenBank/DDBJ databases">
        <title>Identification and distribution of gene clusters putatively required for synthesis of sphingolipid metabolism inhibitors in phylogenetically diverse species of the filamentous fungus Fusarium.</title>
        <authorList>
            <person name="Kim H.-S."/>
            <person name="Busman M."/>
            <person name="Brown D.W."/>
            <person name="Divon H."/>
            <person name="Uhlig S."/>
            <person name="Proctor R.H."/>
        </authorList>
    </citation>
    <scope>NUCLEOTIDE SEQUENCE [LARGE SCALE GENOMIC DNA]</scope>
    <source>
        <strain evidence="3 4">NRRL 25196</strain>
    </source>
</reference>
<dbReference type="EMBL" id="JAAOAO010000230">
    <property type="protein sequence ID" value="KAF5554734.1"/>
    <property type="molecule type" value="Genomic_DNA"/>
</dbReference>
<feature type="compositionally biased region" description="Polar residues" evidence="2">
    <location>
        <begin position="13"/>
        <end position="22"/>
    </location>
</feature>